<keyword evidence="1" id="KW-0812">Transmembrane</keyword>
<feature type="transmembrane region" description="Helical" evidence="1">
    <location>
        <begin position="140"/>
        <end position="173"/>
    </location>
</feature>
<accession>A0A8T3VFB1</accession>
<gene>
    <name evidence="2" type="ORF">E7Z79_06390</name>
</gene>
<feature type="transmembrane region" description="Helical" evidence="1">
    <location>
        <begin position="12"/>
        <end position="30"/>
    </location>
</feature>
<dbReference type="InterPro" id="IPR002760">
    <property type="entry name" value="O_anti_polymase"/>
</dbReference>
<dbReference type="NCBIfam" id="TIGR04370">
    <property type="entry name" value="glyco_rpt_poly"/>
    <property type="match status" value="1"/>
</dbReference>
<protein>
    <submittedName>
        <fullName evidence="2">Oligosaccharide repeat unit polymerase</fullName>
    </submittedName>
</protein>
<keyword evidence="1" id="KW-0472">Membrane</keyword>
<dbReference type="AlphaFoldDB" id="A0A8T3VFB1"/>
<feature type="transmembrane region" description="Helical" evidence="1">
    <location>
        <begin position="115"/>
        <end position="134"/>
    </location>
</feature>
<feature type="transmembrane region" description="Helical" evidence="1">
    <location>
        <begin position="42"/>
        <end position="60"/>
    </location>
</feature>
<proteinExistence type="predicted"/>
<feature type="transmembrane region" description="Helical" evidence="1">
    <location>
        <begin position="278"/>
        <end position="297"/>
    </location>
</feature>
<dbReference type="EMBL" id="SUTK01000027">
    <property type="protein sequence ID" value="MBE6502055.1"/>
    <property type="molecule type" value="Genomic_DNA"/>
</dbReference>
<name>A0A8T3VFB1_9EURY</name>
<dbReference type="Pfam" id="PF01901">
    <property type="entry name" value="O_anti_polymase"/>
    <property type="match status" value="1"/>
</dbReference>
<feature type="transmembrane region" description="Helical" evidence="1">
    <location>
        <begin position="180"/>
        <end position="199"/>
    </location>
</feature>
<dbReference type="Proteomes" id="UP000783037">
    <property type="component" value="Unassembled WGS sequence"/>
</dbReference>
<keyword evidence="1" id="KW-1133">Transmembrane helix</keyword>
<sequence length="354" mass="39582">MDMKRYDFFNPLIVVVAILAFLAMGYVGSFNYRFEDPLDTEVILTILFACAVFAAGYLAVKYKANFETAETSYLSERLLLILTIIALILQSLNLVLLGGIPLFNSTLKANATTNIWRIAYPLFLITINFLLAKYYDRKYLILIIIGALIFGLNGYRTSVLGILGSSFITLYYLDKISRKFGIVFIAIIVVGLMGVGYIASQSISGQNWTLNPLELVFYRAAFTLEVFERILPLAGTTNGKILAMIFSSGSPRTFIGEYVLHYNVCLTSTLFGPVMLDFGYLGLTIQMLFMGAFLGLVHKIKKGAGIGIYAFILTHTIIWIETGPTDIMIWFLYLIGLIYIIMVFLKKNTGSNEI</sequence>
<evidence type="ECO:0000256" key="1">
    <source>
        <dbReference type="SAM" id="Phobius"/>
    </source>
</evidence>
<feature type="transmembrane region" description="Helical" evidence="1">
    <location>
        <begin position="80"/>
        <end position="103"/>
    </location>
</feature>
<comment type="caution">
    <text evidence="2">The sequence shown here is derived from an EMBL/GenBank/DDBJ whole genome shotgun (WGS) entry which is preliminary data.</text>
</comment>
<evidence type="ECO:0000313" key="2">
    <source>
        <dbReference type="EMBL" id="MBE6502055.1"/>
    </source>
</evidence>
<reference evidence="2" key="1">
    <citation type="submission" date="2019-04" db="EMBL/GenBank/DDBJ databases">
        <title>Evolution of Biomass-Degrading Anaerobic Consortia Revealed by Metagenomics.</title>
        <authorList>
            <person name="Peng X."/>
        </authorList>
    </citation>
    <scope>NUCLEOTIDE SEQUENCE</scope>
    <source>
        <strain evidence="2">SIG18</strain>
    </source>
</reference>
<organism evidence="2 3">
    <name type="scientific">Methanobrevibacter thaueri</name>
    <dbReference type="NCBI Taxonomy" id="190975"/>
    <lineage>
        <taxon>Archaea</taxon>
        <taxon>Methanobacteriati</taxon>
        <taxon>Methanobacteriota</taxon>
        <taxon>Methanomada group</taxon>
        <taxon>Methanobacteria</taxon>
        <taxon>Methanobacteriales</taxon>
        <taxon>Methanobacteriaceae</taxon>
        <taxon>Methanobrevibacter</taxon>
    </lineage>
</organism>
<evidence type="ECO:0000313" key="3">
    <source>
        <dbReference type="Proteomes" id="UP000783037"/>
    </source>
</evidence>
<feature type="transmembrane region" description="Helical" evidence="1">
    <location>
        <begin position="304"/>
        <end position="321"/>
    </location>
</feature>
<feature type="transmembrane region" description="Helical" evidence="1">
    <location>
        <begin position="327"/>
        <end position="345"/>
    </location>
</feature>